<keyword evidence="6 12" id="KW-0915">Sodium</keyword>
<protein>
    <recommendedName>
        <fullName evidence="12">Fluoride-specific ion channel FluC</fullName>
    </recommendedName>
</protein>
<keyword evidence="4 12" id="KW-0812">Transmembrane</keyword>
<dbReference type="NCBIfam" id="TIGR00494">
    <property type="entry name" value="crcB"/>
    <property type="match status" value="1"/>
</dbReference>
<keyword evidence="3" id="KW-0997">Cell inner membrane</keyword>
<feature type="transmembrane region" description="Helical" evidence="12">
    <location>
        <begin position="102"/>
        <end position="126"/>
    </location>
</feature>
<evidence type="ECO:0000256" key="2">
    <source>
        <dbReference type="ARBA" id="ARBA00022475"/>
    </source>
</evidence>
<sequence>MTAFAPVTLVVIAAGGAAGALARHSVNSWAAAAFGLGFPWGTVIVNIAGSFLMGLLAGAAAHGLPMFPHARTLIATGFLGAFTTFSTFSLDAVSLWQRGETVVAALYVGGSVALGVLGLLGGLMVARMVAG</sequence>
<evidence type="ECO:0000256" key="12">
    <source>
        <dbReference type="HAMAP-Rule" id="MF_00454"/>
    </source>
</evidence>
<evidence type="ECO:0000256" key="6">
    <source>
        <dbReference type="ARBA" id="ARBA00023053"/>
    </source>
</evidence>
<feature type="transmembrane region" description="Helical" evidence="12">
    <location>
        <begin position="73"/>
        <end position="96"/>
    </location>
</feature>
<feature type="binding site" evidence="12">
    <location>
        <position position="80"/>
    </location>
    <ligand>
        <name>Na(+)</name>
        <dbReference type="ChEBI" id="CHEBI:29101"/>
        <note>structural</note>
    </ligand>
</feature>
<gene>
    <name evidence="12 13" type="primary">crcB</name>
    <name evidence="12" type="synonym">fluC</name>
    <name evidence="13" type="ORF">GCM10011505_23390</name>
</gene>
<comment type="similarity">
    <text evidence="10 12">Belongs to the fluoride channel Fluc/FEX (TC 1.A.43) family.</text>
</comment>
<dbReference type="RefSeq" id="WP_188578000.1">
    <property type="nucleotide sequence ID" value="NZ_BMDZ01000024.1"/>
</dbReference>
<comment type="catalytic activity">
    <reaction evidence="11">
        <text>fluoride(in) = fluoride(out)</text>
        <dbReference type="Rhea" id="RHEA:76159"/>
        <dbReference type="ChEBI" id="CHEBI:17051"/>
    </reaction>
    <physiologicalReaction direction="left-to-right" evidence="11">
        <dbReference type="Rhea" id="RHEA:76160"/>
    </physiologicalReaction>
</comment>
<evidence type="ECO:0000256" key="1">
    <source>
        <dbReference type="ARBA" id="ARBA00004651"/>
    </source>
</evidence>
<proteinExistence type="inferred from homology"/>
<dbReference type="Proteomes" id="UP000603352">
    <property type="component" value="Unassembled WGS sequence"/>
</dbReference>
<comment type="subcellular location">
    <subcellularLocation>
        <location evidence="1 12">Cell membrane</location>
        <topology evidence="1 12">Multi-pass membrane protein</topology>
    </subcellularLocation>
</comment>
<evidence type="ECO:0000256" key="4">
    <source>
        <dbReference type="ARBA" id="ARBA00022692"/>
    </source>
</evidence>
<evidence type="ECO:0000256" key="3">
    <source>
        <dbReference type="ARBA" id="ARBA00022519"/>
    </source>
</evidence>
<evidence type="ECO:0000256" key="11">
    <source>
        <dbReference type="ARBA" id="ARBA00035585"/>
    </source>
</evidence>
<dbReference type="HAMAP" id="MF_00454">
    <property type="entry name" value="FluC"/>
    <property type="match status" value="1"/>
</dbReference>
<dbReference type="Pfam" id="PF02537">
    <property type="entry name" value="CRCB"/>
    <property type="match status" value="1"/>
</dbReference>
<evidence type="ECO:0000256" key="7">
    <source>
        <dbReference type="ARBA" id="ARBA00023065"/>
    </source>
</evidence>
<evidence type="ECO:0000256" key="9">
    <source>
        <dbReference type="ARBA" id="ARBA00023303"/>
    </source>
</evidence>
<evidence type="ECO:0000256" key="10">
    <source>
        <dbReference type="ARBA" id="ARBA00035120"/>
    </source>
</evidence>
<comment type="activity regulation">
    <text evidence="12">Na(+) is not transported, but it plays an essential structural role and its presence is essential for fluoride channel function.</text>
</comment>
<dbReference type="InterPro" id="IPR003691">
    <property type="entry name" value="FluC"/>
</dbReference>
<comment type="function">
    <text evidence="12">Fluoride-specific ion channel. Important for reducing fluoride concentration in the cell, thus reducing its toxicity.</text>
</comment>
<comment type="caution">
    <text evidence="13">The sequence shown here is derived from an EMBL/GenBank/DDBJ whole genome shotgun (WGS) entry which is preliminary data.</text>
</comment>
<reference evidence="14" key="1">
    <citation type="journal article" date="2019" name="Int. J. Syst. Evol. Microbiol.">
        <title>The Global Catalogue of Microorganisms (GCM) 10K type strain sequencing project: providing services to taxonomists for standard genome sequencing and annotation.</title>
        <authorList>
            <consortium name="The Broad Institute Genomics Platform"/>
            <consortium name="The Broad Institute Genome Sequencing Center for Infectious Disease"/>
            <person name="Wu L."/>
            <person name="Ma J."/>
        </authorList>
    </citation>
    <scope>NUCLEOTIDE SEQUENCE [LARGE SCALE GENOMIC DNA]</scope>
    <source>
        <strain evidence="14">CGMCC 1.10188</strain>
    </source>
</reference>
<keyword evidence="12" id="KW-0813">Transport</keyword>
<evidence type="ECO:0000313" key="13">
    <source>
        <dbReference type="EMBL" id="GGB41248.1"/>
    </source>
</evidence>
<evidence type="ECO:0000313" key="14">
    <source>
        <dbReference type="Proteomes" id="UP000603352"/>
    </source>
</evidence>
<keyword evidence="7 12" id="KW-0406">Ion transport</keyword>
<dbReference type="EMBL" id="BMDZ01000024">
    <property type="protein sequence ID" value="GGB41248.1"/>
    <property type="molecule type" value="Genomic_DNA"/>
</dbReference>
<name>A0ABQ1IH48_9PROT</name>
<keyword evidence="2 12" id="KW-1003">Cell membrane</keyword>
<organism evidence="13 14">
    <name type="scientific">Tistrella bauzanensis</name>
    <dbReference type="NCBI Taxonomy" id="657419"/>
    <lineage>
        <taxon>Bacteria</taxon>
        <taxon>Pseudomonadati</taxon>
        <taxon>Pseudomonadota</taxon>
        <taxon>Alphaproteobacteria</taxon>
        <taxon>Geminicoccales</taxon>
        <taxon>Geminicoccaceae</taxon>
        <taxon>Tistrella</taxon>
    </lineage>
</organism>
<keyword evidence="9 12" id="KW-0407">Ion channel</keyword>
<evidence type="ECO:0000256" key="5">
    <source>
        <dbReference type="ARBA" id="ARBA00022989"/>
    </source>
</evidence>
<keyword evidence="5 12" id="KW-1133">Transmembrane helix</keyword>
<dbReference type="PANTHER" id="PTHR28259:SF1">
    <property type="entry name" value="FLUORIDE EXPORT PROTEIN 1-RELATED"/>
    <property type="match status" value="1"/>
</dbReference>
<keyword evidence="12" id="KW-0479">Metal-binding</keyword>
<keyword evidence="8 12" id="KW-0472">Membrane</keyword>
<feature type="binding site" evidence="12">
    <location>
        <position position="83"/>
    </location>
    <ligand>
        <name>Na(+)</name>
        <dbReference type="ChEBI" id="CHEBI:29101"/>
        <note>structural</note>
    </ligand>
</feature>
<evidence type="ECO:0000256" key="8">
    <source>
        <dbReference type="ARBA" id="ARBA00023136"/>
    </source>
</evidence>
<feature type="transmembrane region" description="Helical" evidence="12">
    <location>
        <begin position="38"/>
        <end position="61"/>
    </location>
</feature>
<keyword evidence="14" id="KW-1185">Reference proteome</keyword>
<accession>A0ABQ1IH48</accession>
<dbReference type="PANTHER" id="PTHR28259">
    <property type="entry name" value="FLUORIDE EXPORT PROTEIN 1-RELATED"/>
    <property type="match status" value="1"/>
</dbReference>